<comment type="cofactor">
    <cofactor evidence="12">
        <name>Zn(2+)</name>
        <dbReference type="ChEBI" id="CHEBI:29105"/>
    </cofactor>
    <text evidence="12">Binds 2 zinc ions per subunit.</text>
</comment>
<feature type="domain" description="Helicase C-terminal" evidence="14">
    <location>
        <begin position="489"/>
        <end position="655"/>
    </location>
</feature>
<dbReference type="InterPro" id="IPR001650">
    <property type="entry name" value="Helicase_C-like"/>
</dbReference>
<dbReference type="PANTHER" id="PTHR30580:SF0">
    <property type="entry name" value="PRIMOSOMAL PROTEIN N"/>
    <property type="match status" value="1"/>
</dbReference>
<dbReference type="InterPro" id="IPR041236">
    <property type="entry name" value="PriA_C"/>
</dbReference>
<comment type="subunit">
    <text evidence="12">Component of the replication restart primosome.</text>
</comment>
<evidence type="ECO:0000256" key="6">
    <source>
        <dbReference type="ARBA" id="ARBA00022806"/>
    </source>
</evidence>
<dbReference type="SMART" id="SM00487">
    <property type="entry name" value="DEXDc"/>
    <property type="match status" value="1"/>
</dbReference>
<keyword evidence="8 12" id="KW-0067">ATP-binding</keyword>
<feature type="domain" description="Helicase ATP-binding" evidence="13">
    <location>
        <begin position="220"/>
        <end position="386"/>
    </location>
</feature>
<dbReference type="GO" id="GO:0006270">
    <property type="term" value="P:DNA replication initiation"/>
    <property type="evidence" value="ECO:0007669"/>
    <property type="project" value="TreeGrafter"/>
</dbReference>
<dbReference type="GO" id="GO:0016887">
    <property type="term" value="F:ATP hydrolysis activity"/>
    <property type="evidence" value="ECO:0007669"/>
    <property type="project" value="RHEA"/>
</dbReference>
<evidence type="ECO:0000256" key="8">
    <source>
        <dbReference type="ARBA" id="ARBA00022840"/>
    </source>
</evidence>
<evidence type="ECO:0000256" key="10">
    <source>
        <dbReference type="ARBA" id="ARBA00023235"/>
    </source>
</evidence>
<reference evidence="15 16" key="1">
    <citation type="submission" date="2017-08" db="EMBL/GenBank/DDBJ databases">
        <title>Infants hospitalized years apart are colonized by the same room-sourced microbial strains.</title>
        <authorList>
            <person name="Brooks B."/>
            <person name="Olm M.R."/>
            <person name="Firek B.A."/>
            <person name="Baker R."/>
            <person name="Thomas B.C."/>
            <person name="Morowitz M.J."/>
            <person name="Banfield J.F."/>
        </authorList>
    </citation>
    <scope>NUCLEOTIDE SEQUENCE [LARGE SCALE GENOMIC DNA]</scope>
    <source>
        <strain evidence="15">S2_003_000_R2_14</strain>
    </source>
</reference>
<dbReference type="InterPro" id="IPR027417">
    <property type="entry name" value="P-loop_NTPase"/>
</dbReference>
<keyword evidence="10 12" id="KW-0413">Isomerase</keyword>
<dbReference type="GO" id="GO:0008270">
    <property type="term" value="F:zinc ion binding"/>
    <property type="evidence" value="ECO:0007669"/>
    <property type="project" value="UniProtKB-UniRule"/>
</dbReference>
<comment type="catalytic activity">
    <reaction evidence="11 12">
        <text>ATP + H2O = ADP + phosphate + H(+)</text>
        <dbReference type="Rhea" id="RHEA:13065"/>
        <dbReference type="ChEBI" id="CHEBI:15377"/>
        <dbReference type="ChEBI" id="CHEBI:15378"/>
        <dbReference type="ChEBI" id="CHEBI:30616"/>
        <dbReference type="ChEBI" id="CHEBI:43474"/>
        <dbReference type="ChEBI" id="CHEBI:456216"/>
        <dbReference type="EC" id="5.6.2.4"/>
    </reaction>
</comment>
<feature type="binding site" evidence="12">
    <location>
        <position position="463"/>
    </location>
    <ligand>
        <name>Zn(2+)</name>
        <dbReference type="ChEBI" id="CHEBI:29105"/>
        <label>2</label>
    </ligand>
</feature>
<dbReference type="AlphaFoldDB" id="A0A2W5T5F9"/>
<dbReference type="InterPro" id="IPR041222">
    <property type="entry name" value="PriA_3primeBD"/>
</dbReference>
<dbReference type="CDD" id="cd17929">
    <property type="entry name" value="DEXHc_priA"/>
    <property type="match status" value="1"/>
</dbReference>
<evidence type="ECO:0000256" key="1">
    <source>
        <dbReference type="ARBA" id="ARBA00022515"/>
    </source>
</evidence>
<comment type="caution">
    <text evidence="15">The sequence shown here is derived from an EMBL/GenBank/DDBJ whole genome shotgun (WGS) entry which is preliminary data.</text>
</comment>
<organism evidence="15 16">
    <name type="scientific">Archangium gephyra</name>
    <dbReference type="NCBI Taxonomy" id="48"/>
    <lineage>
        <taxon>Bacteria</taxon>
        <taxon>Pseudomonadati</taxon>
        <taxon>Myxococcota</taxon>
        <taxon>Myxococcia</taxon>
        <taxon>Myxococcales</taxon>
        <taxon>Cystobacterineae</taxon>
        <taxon>Archangiaceae</taxon>
        <taxon>Archangium</taxon>
    </lineage>
</organism>
<dbReference type="Pfam" id="PF18319">
    <property type="entry name" value="Zn_ribbon_PriA"/>
    <property type="match status" value="1"/>
</dbReference>
<evidence type="ECO:0000259" key="13">
    <source>
        <dbReference type="PROSITE" id="PS51192"/>
    </source>
</evidence>
<dbReference type="PANTHER" id="PTHR30580">
    <property type="entry name" value="PRIMOSOMAL PROTEIN N"/>
    <property type="match status" value="1"/>
</dbReference>
<dbReference type="InterPro" id="IPR005259">
    <property type="entry name" value="PriA"/>
</dbReference>
<gene>
    <name evidence="12 15" type="primary">priA</name>
    <name evidence="15" type="ORF">DI536_23325</name>
</gene>
<feature type="binding site" evidence="12">
    <location>
        <position position="494"/>
    </location>
    <ligand>
        <name>Zn(2+)</name>
        <dbReference type="ChEBI" id="CHEBI:29105"/>
        <label>1</label>
    </ligand>
</feature>
<dbReference type="GO" id="GO:0003677">
    <property type="term" value="F:DNA binding"/>
    <property type="evidence" value="ECO:0007669"/>
    <property type="project" value="UniProtKB-UniRule"/>
</dbReference>
<dbReference type="PROSITE" id="PS51192">
    <property type="entry name" value="HELICASE_ATP_BIND_1"/>
    <property type="match status" value="1"/>
</dbReference>
<keyword evidence="4 12" id="KW-0547">Nucleotide-binding</keyword>
<dbReference type="GO" id="GO:0005524">
    <property type="term" value="F:ATP binding"/>
    <property type="evidence" value="ECO:0007669"/>
    <property type="project" value="UniProtKB-UniRule"/>
</dbReference>
<dbReference type="Pfam" id="PF17764">
    <property type="entry name" value="PriA_3primeBD"/>
    <property type="match status" value="1"/>
</dbReference>
<evidence type="ECO:0000256" key="2">
    <source>
        <dbReference type="ARBA" id="ARBA00022705"/>
    </source>
</evidence>
<keyword evidence="2 12" id="KW-0235">DNA replication</keyword>
<dbReference type="Pfam" id="PF18074">
    <property type="entry name" value="PriA_C"/>
    <property type="match status" value="1"/>
</dbReference>
<dbReference type="SMART" id="SM00490">
    <property type="entry name" value="HELICc"/>
    <property type="match status" value="1"/>
</dbReference>
<comment type="catalytic activity">
    <reaction evidence="12">
        <text>Couples ATP hydrolysis with the unwinding of duplex DNA by translocating in the 3'-5' direction.</text>
        <dbReference type="EC" id="5.6.2.4"/>
    </reaction>
</comment>
<dbReference type="EMBL" id="QFQP01000022">
    <property type="protein sequence ID" value="PZR09167.1"/>
    <property type="molecule type" value="Genomic_DNA"/>
</dbReference>
<evidence type="ECO:0000256" key="3">
    <source>
        <dbReference type="ARBA" id="ARBA00022723"/>
    </source>
</evidence>
<evidence type="ECO:0000256" key="4">
    <source>
        <dbReference type="ARBA" id="ARBA00022741"/>
    </source>
</evidence>
<dbReference type="FunFam" id="3.40.50.300:FF:000489">
    <property type="entry name" value="Primosome assembly protein PriA"/>
    <property type="match status" value="1"/>
</dbReference>
<proteinExistence type="inferred from homology"/>
<evidence type="ECO:0000259" key="14">
    <source>
        <dbReference type="PROSITE" id="PS51194"/>
    </source>
</evidence>
<dbReference type="InterPro" id="IPR040498">
    <property type="entry name" value="PriA_CRR"/>
</dbReference>
<dbReference type="InterPro" id="IPR014001">
    <property type="entry name" value="Helicase_ATP-bd"/>
</dbReference>
<dbReference type="Gene3D" id="3.40.1440.60">
    <property type="entry name" value="PriA, 3(prime) DNA-binding domain"/>
    <property type="match status" value="1"/>
</dbReference>
<accession>A0A2W5T5F9</accession>
<evidence type="ECO:0000313" key="15">
    <source>
        <dbReference type="EMBL" id="PZR09167.1"/>
    </source>
</evidence>
<dbReference type="SUPFAM" id="SSF52540">
    <property type="entry name" value="P-loop containing nucleoside triphosphate hydrolases"/>
    <property type="match status" value="2"/>
</dbReference>
<dbReference type="NCBIfam" id="TIGR00595">
    <property type="entry name" value="priA"/>
    <property type="match status" value="1"/>
</dbReference>
<evidence type="ECO:0000313" key="16">
    <source>
        <dbReference type="Proteomes" id="UP000249061"/>
    </source>
</evidence>
<dbReference type="Proteomes" id="UP000249061">
    <property type="component" value="Unassembled WGS sequence"/>
</dbReference>
<comment type="function">
    <text evidence="12">Initiates the restart of stalled replication forks, which reloads the replicative helicase on sites other than the origin of replication. Recognizes and binds to abandoned replication forks and remodels them to uncover a helicase loading site. Promotes assembly of the primosome at these replication forks.</text>
</comment>
<keyword evidence="3 12" id="KW-0479">Metal-binding</keyword>
<keyword evidence="1 12" id="KW-0639">Primosome</keyword>
<evidence type="ECO:0000256" key="5">
    <source>
        <dbReference type="ARBA" id="ARBA00022801"/>
    </source>
</evidence>
<dbReference type="CDD" id="cd18804">
    <property type="entry name" value="SF2_C_priA"/>
    <property type="match status" value="1"/>
</dbReference>
<keyword evidence="6 12" id="KW-0347">Helicase</keyword>
<feature type="binding site" evidence="12">
    <location>
        <position position="454"/>
    </location>
    <ligand>
        <name>Zn(2+)</name>
        <dbReference type="ChEBI" id="CHEBI:29105"/>
        <label>1</label>
    </ligand>
</feature>
<evidence type="ECO:0000256" key="12">
    <source>
        <dbReference type="HAMAP-Rule" id="MF_00983"/>
    </source>
</evidence>
<keyword evidence="5 12" id="KW-0378">Hydrolase</keyword>
<dbReference type="GO" id="GO:1990077">
    <property type="term" value="C:primosome complex"/>
    <property type="evidence" value="ECO:0007669"/>
    <property type="project" value="UniProtKB-UniRule"/>
</dbReference>
<name>A0A2W5T5F9_9BACT</name>
<dbReference type="GO" id="GO:0006269">
    <property type="term" value="P:DNA replication, synthesis of primer"/>
    <property type="evidence" value="ECO:0007669"/>
    <property type="project" value="UniProtKB-KW"/>
</dbReference>
<feature type="binding site" evidence="12">
    <location>
        <position position="466"/>
    </location>
    <ligand>
        <name>Zn(2+)</name>
        <dbReference type="ChEBI" id="CHEBI:29105"/>
        <label>2</label>
    </ligand>
</feature>
<dbReference type="Pfam" id="PF00271">
    <property type="entry name" value="Helicase_C"/>
    <property type="match status" value="1"/>
</dbReference>
<dbReference type="GO" id="GO:0006302">
    <property type="term" value="P:double-strand break repair"/>
    <property type="evidence" value="ECO:0007669"/>
    <property type="project" value="InterPro"/>
</dbReference>
<feature type="binding site" evidence="12">
    <location>
        <position position="497"/>
    </location>
    <ligand>
        <name>Zn(2+)</name>
        <dbReference type="ChEBI" id="CHEBI:29105"/>
        <label>1</label>
    </ligand>
</feature>
<keyword evidence="9 12" id="KW-0238">DNA-binding</keyword>
<evidence type="ECO:0000256" key="9">
    <source>
        <dbReference type="ARBA" id="ARBA00023125"/>
    </source>
</evidence>
<dbReference type="InterPro" id="IPR042115">
    <property type="entry name" value="PriA_3primeBD_sf"/>
</dbReference>
<feature type="binding site" evidence="12">
    <location>
        <position position="484"/>
    </location>
    <ligand>
        <name>Zn(2+)</name>
        <dbReference type="ChEBI" id="CHEBI:29105"/>
        <label>2</label>
    </ligand>
</feature>
<dbReference type="Pfam" id="PF00270">
    <property type="entry name" value="DEAD"/>
    <property type="match status" value="1"/>
</dbReference>
<dbReference type="HAMAP" id="MF_00983">
    <property type="entry name" value="PriA"/>
    <property type="match status" value="1"/>
</dbReference>
<protein>
    <recommendedName>
        <fullName evidence="12">Replication restart protein PriA</fullName>
    </recommendedName>
    <alternativeName>
        <fullName evidence="12">ATP-dependent DNA helicase PriA</fullName>
        <ecNumber evidence="12">5.6.2.4</ecNumber>
    </alternativeName>
    <alternativeName>
        <fullName evidence="12">DNA 3'-5' helicase PriA</fullName>
    </alternativeName>
</protein>
<evidence type="ECO:0000256" key="7">
    <source>
        <dbReference type="ARBA" id="ARBA00022833"/>
    </source>
</evidence>
<keyword evidence="7 12" id="KW-0862">Zinc</keyword>
<evidence type="ECO:0000256" key="11">
    <source>
        <dbReference type="ARBA" id="ARBA00048988"/>
    </source>
</evidence>
<dbReference type="Gene3D" id="3.40.50.300">
    <property type="entry name" value="P-loop containing nucleotide triphosphate hydrolases"/>
    <property type="match status" value="2"/>
</dbReference>
<feature type="binding site" evidence="12">
    <location>
        <position position="481"/>
    </location>
    <ligand>
        <name>Zn(2+)</name>
        <dbReference type="ChEBI" id="CHEBI:29105"/>
        <label>2</label>
    </ligand>
</feature>
<feature type="binding site" evidence="12">
    <location>
        <position position="457"/>
    </location>
    <ligand>
        <name>Zn(2+)</name>
        <dbReference type="ChEBI" id="CHEBI:29105"/>
        <label>1</label>
    </ligand>
</feature>
<sequence length="749" mass="81697">MSESQAYALVAPGRPVRGEFTYAVPPELQGKLVPGQRIKIPFGRSTTLGFYLAPAPEPSPEVRAKLKPIVQVLDPDAAFPPDVVQLVRFAAQHYRYPLGEALRAALPPGMTKPDEGRQAKGDVVVHARALPAASLDELRRAPQQHAALSYLLAVGGRAPVEEVAHAIPGAKDTLKKLAARGFVALEEEAVVKGVREGLQQGRPDALTAEQEVAVGTLVAALEKGGFAPHLLHGVTGSGKTEVYLRVVERALELRKGALILVPEIALTPQLVGRFQSRFGQNVALLHSALKDRERLKHWQDLRAGRVKLAVGVRSAIWAPVPDLGVVVVDEEHDPSFKQEEKLRYQARDLAVMRGKQSEALVILGSATPSLETWENARKGRYALVSMTRRVDDRPMPKLELVDLRVERPRTPETRGTEPPMLSPTLRTAIGETLEKNQQVILFLNRRGHSTFVVCEVCGQSLRCTDCDVCMTHHRSARQLVCHYCGKFSPLPKACPSCAGPLLELGVGTERIEAEVADAFPTARIARLDRDAASSAEKLTEMLSAFARRELDILVGTQMVAKGHDFPGVTLVCVVMADSALTLPDFRAGERTFHLLTQVAGRAGRGKDPGRVLVQSYNPEAAPIARMLTNDYARFSEEELRRRQLLAWPPSTRMVALRIESDSADLTIRTAKELARVAERHLPPSSQGVRMLGPAAAPIARIKGKTRWQLVLKAPSHAAMARTVDALEAAISEVHHAVKVVIDVDPGAML</sequence>
<dbReference type="PROSITE" id="PS51194">
    <property type="entry name" value="HELICASE_CTER"/>
    <property type="match status" value="1"/>
</dbReference>
<dbReference type="GO" id="GO:0006310">
    <property type="term" value="P:DNA recombination"/>
    <property type="evidence" value="ECO:0007669"/>
    <property type="project" value="InterPro"/>
</dbReference>
<dbReference type="InterPro" id="IPR011545">
    <property type="entry name" value="DEAD/DEAH_box_helicase_dom"/>
</dbReference>
<comment type="similarity">
    <text evidence="12">Belongs to the helicase family. PriA subfamily.</text>
</comment>
<dbReference type="GO" id="GO:0043138">
    <property type="term" value="F:3'-5' DNA helicase activity"/>
    <property type="evidence" value="ECO:0007669"/>
    <property type="project" value="UniProtKB-EC"/>
</dbReference>
<dbReference type="EC" id="5.6.2.4" evidence="12"/>